<evidence type="ECO:0000256" key="2">
    <source>
        <dbReference type="ARBA" id="ARBA00022729"/>
    </source>
</evidence>
<dbReference type="InterPro" id="IPR006311">
    <property type="entry name" value="TAT_signal"/>
</dbReference>
<name>A0A8J3JTE3_9ACTN</name>
<dbReference type="PANTHER" id="PTHR30483:SF38">
    <property type="entry name" value="BLR7848 PROTEIN"/>
    <property type="match status" value="1"/>
</dbReference>
<dbReference type="Proteomes" id="UP000619293">
    <property type="component" value="Unassembled WGS sequence"/>
</dbReference>
<comment type="similarity">
    <text evidence="1">Belongs to the leucine-binding protein family.</text>
</comment>
<feature type="chain" id="PRO_5035279914" description="Leucine-binding protein domain-containing protein" evidence="3">
    <location>
        <begin position="31"/>
        <end position="387"/>
    </location>
</feature>
<dbReference type="EMBL" id="BONG01000001">
    <property type="protein sequence ID" value="GIF86557.1"/>
    <property type="molecule type" value="Genomic_DNA"/>
</dbReference>
<feature type="signal peptide" evidence="3">
    <location>
        <begin position="1"/>
        <end position="30"/>
    </location>
</feature>
<proteinExistence type="inferred from homology"/>
<dbReference type="InterPro" id="IPR028081">
    <property type="entry name" value="Leu-bd"/>
</dbReference>
<accession>A0A8J3JTE3</accession>
<dbReference type="RefSeq" id="WP_191841110.1">
    <property type="nucleotide sequence ID" value="NZ_BAAALB010000004.1"/>
</dbReference>
<evidence type="ECO:0000313" key="6">
    <source>
        <dbReference type="Proteomes" id="UP000619293"/>
    </source>
</evidence>
<keyword evidence="6" id="KW-1185">Reference proteome</keyword>
<dbReference type="Pfam" id="PF13458">
    <property type="entry name" value="Peripla_BP_6"/>
    <property type="match status" value="1"/>
</dbReference>
<dbReference type="SUPFAM" id="SSF53822">
    <property type="entry name" value="Periplasmic binding protein-like I"/>
    <property type="match status" value="1"/>
</dbReference>
<dbReference type="PROSITE" id="PS51318">
    <property type="entry name" value="TAT"/>
    <property type="match status" value="1"/>
</dbReference>
<evidence type="ECO:0000313" key="5">
    <source>
        <dbReference type="EMBL" id="GIF86557.1"/>
    </source>
</evidence>
<comment type="caution">
    <text evidence="5">The sequence shown here is derived from an EMBL/GenBank/DDBJ whole genome shotgun (WGS) entry which is preliminary data.</text>
</comment>
<dbReference type="Gene3D" id="3.40.50.2300">
    <property type="match status" value="2"/>
</dbReference>
<dbReference type="AlphaFoldDB" id="A0A8J3JTE3"/>
<keyword evidence="2 3" id="KW-0732">Signal</keyword>
<protein>
    <recommendedName>
        <fullName evidence="4">Leucine-binding protein domain-containing protein</fullName>
    </recommendedName>
</protein>
<evidence type="ECO:0000259" key="4">
    <source>
        <dbReference type="Pfam" id="PF13458"/>
    </source>
</evidence>
<dbReference type="PANTHER" id="PTHR30483">
    <property type="entry name" value="LEUCINE-SPECIFIC-BINDING PROTEIN"/>
    <property type="match status" value="1"/>
</dbReference>
<evidence type="ECO:0000256" key="1">
    <source>
        <dbReference type="ARBA" id="ARBA00010062"/>
    </source>
</evidence>
<sequence>MFRQLTRRSVIAAGLGLATAPLLPAGRSAAADPPLRVGVLVARTGGLVDHGRQQLLGVQRRADALNGTAGHGGAHPAAQLELLVQDVGDTAATAREAVSRLLDRGVHALVGPPAGWLDDAVTGTAQAACTPLVLPSTGPAPASPYAFRSAPTDAQVHRALLAAMTAAGQRTAGVLRLDARDNPALREALAAEAAGQAARIVSTETVPLDGTGLVDKVKALVAAAPEALLLDLPAPLAAAAAAAAKTAAWTGPVLSTPDAATATFHQLAGEAAAGVRAVSPWLPVAAEAPEALPNWSSVRRFAAELGTAPAPSAGYAADATTLLHQAFLGHRDKMAARDQLERACCVGVTGVFNMTADNHAGLAADALTVLTSRAGAWTTVPPAPTGR</sequence>
<feature type="domain" description="Leucine-binding protein" evidence="4">
    <location>
        <begin position="34"/>
        <end position="359"/>
    </location>
</feature>
<organism evidence="5 6">
    <name type="scientific">Catellatospora chokoriensis</name>
    <dbReference type="NCBI Taxonomy" id="310353"/>
    <lineage>
        <taxon>Bacteria</taxon>
        <taxon>Bacillati</taxon>
        <taxon>Actinomycetota</taxon>
        <taxon>Actinomycetes</taxon>
        <taxon>Micromonosporales</taxon>
        <taxon>Micromonosporaceae</taxon>
        <taxon>Catellatospora</taxon>
    </lineage>
</organism>
<dbReference type="InterPro" id="IPR051010">
    <property type="entry name" value="BCAA_transport"/>
</dbReference>
<dbReference type="InterPro" id="IPR028082">
    <property type="entry name" value="Peripla_BP_I"/>
</dbReference>
<reference evidence="5 6" key="1">
    <citation type="submission" date="2021-01" db="EMBL/GenBank/DDBJ databases">
        <title>Whole genome shotgun sequence of Catellatospora chokoriensis NBRC 107358.</title>
        <authorList>
            <person name="Komaki H."/>
            <person name="Tamura T."/>
        </authorList>
    </citation>
    <scope>NUCLEOTIDE SEQUENCE [LARGE SCALE GENOMIC DNA]</scope>
    <source>
        <strain evidence="5 6">NBRC 107358</strain>
    </source>
</reference>
<evidence type="ECO:0000256" key="3">
    <source>
        <dbReference type="SAM" id="SignalP"/>
    </source>
</evidence>
<gene>
    <name evidence="5" type="ORF">Cch02nite_00010</name>
</gene>